<accession>A0A067RD57</accession>
<name>A0A067RD57_ZOONE</name>
<dbReference type="InParanoid" id="A0A067RD57"/>
<evidence type="ECO:0000313" key="2">
    <source>
        <dbReference type="Proteomes" id="UP000027135"/>
    </source>
</evidence>
<reference evidence="1 2" key="1">
    <citation type="journal article" date="2014" name="Nat. Commun.">
        <title>Molecular traces of alternative social organization in a termite genome.</title>
        <authorList>
            <person name="Terrapon N."/>
            <person name="Li C."/>
            <person name="Robertson H.M."/>
            <person name="Ji L."/>
            <person name="Meng X."/>
            <person name="Booth W."/>
            <person name="Chen Z."/>
            <person name="Childers C.P."/>
            <person name="Glastad K.M."/>
            <person name="Gokhale K."/>
            <person name="Gowin J."/>
            <person name="Gronenberg W."/>
            <person name="Hermansen R.A."/>
            <person name="Hu H."/>
            <person name="Hunt B.G."/>
            <person name="Huylmans A.K."/>
            <person name="Khalil S.M."/>
            <person name="Mitchell R.D."/>
            <person name="Munoz-Torres M.C."/>
            <person name="Mustard J.A."/>
            <person name="Pan H."/>
            <person name="Reese J.T."/>
            <person name="Scharf M.E."/>
            <person name="Sun F."/>
            <person name="Vogel H."/>
            <person name="Xiao J."/>
            <person name="Yang W."/>
            <person name="Yang Z."/>
            <person name="Yang Z."/>
            <person name="Zhou J."/>
            <person name="Zhu J."/>
            <person name="Brent C.S."/>
            <person name="Elsik C.G."/>
            <person name="Goodisman M.A."/>
            <person name="Liberles D.A."/>
            <person name="Roe R.M."/>
            <person name="Vargo E.L."/>
            <person name="Vilcinskas A."/>
            <person name="Wang J."/>
            <person name="Bornberg-Bauer E."/>
            <person name="Korb J."/>
            <person name="Zhang G."/>
            <person name="Liebig J."/>
        </authorList>
    </citation>
    <scope>NUCLEOTIDE SEQUENCE [LARGE SCALE GENOMIC DNA]</scope>
    <source>
        <tissue evidence="1">Whole organism</tissue>
    </source>
</reference>
<sequence>MYMNIGKSPLKNNLYTATVTKLKLKSLGALYVGNIPGHSRNNESVLKCSGPELLKGKKVRDFESAVLKQVTRTSDEPFTIHHMNAEAQHKLTSIHCDTKMN</sequence>
<evidence type="ECO:0000313" key="1">
    <source>
        <dbReference type="EMBL" id="KDR21677.1"/>
    </source>
</evidence>
<gene>
    <name evidence="1" type="ORF">L798_03802</name>
</gene>
<dbReference type="Proteomes" id="UP000027135">
    <property type="component" value="Unassembled WGS sequence"/>
</dbReference>
<keyword evidence="2" id="KW-1185">Reference proteome</keyword>
<dbReference type="EMBL" id="KK852543">
    <property type="protein sequence ID" value="KDR21677.1"/>
    <property type="molecule type" value="Genomic_DNA"/>
</dbReference>
<dbReference type="AlphaFoldDB" id="A0A067RD57"/>
<protein>
    <submittedName>
        <fullName evidence="1">Uncharacterized protein</fullName>
    </submittedName>
</protein>
<organism evidence="1 2">
    <name type="scientific">Zootermopsis nevadensis</name>
    <name type="common">Dampwood termite</name>
    <dbReference type="NCBI Taxonomy" id="136037"/>
    <lineage>
        <taxon>Eukaryota</taxon>
        <taxon>Metazoa</taxon>
        <taxon>Ecdysozoa</taxon>
        <taxon>Arthropoda</taxon>
        <taxon>Hexapoda</taxon>
        <taxon>Insecta</taxon>
        <taxon>Pterygota</taxon>
        <taxon>Neoptera</taxon>
        <taxon>Polyneoptera</taxon>
        <taxon>Dictyoptera</taxon>
        <taxon>Blattodea</taxon>
        <taxon>Blattoidea</taxon>
        <taxon>Termitoidae</taxon>
        <taxon>Termopsidae</taxon>
        <taxon>Zootermopsis</taxon>
    </lineage>
</organism>
<proteinExistence type="predicted"/>